<name>A0A1R2C1Y4_9CILI</name>
<dbReference type="Gene3D" id="1.25.10.10">
    <property type="entry name" value="Leucine-rich Repeat Variant"/>
    <property type="match status" value="2"/>
</dbReference>
<proteinExistence type="predicted"/>
<dbReference type="OrthoDB" id="10374523at2759"/>
<feature type="region of interest" description="Disordered" evidence="1">
    <location>
        <begin position="1"/>
        <end position="37"/>
    </location>
</feature>
<sequence length="1758" mass="202116">MDSNDLLQMKKKGGPGSGASSIRSGKSGYKHKVSSSHSATSAIVRDIISHIPDKEKPQAERLTQKIKEIKELQQIEQSGAIFEELIMPYNRLKYYDQYDENGVKMIEDARIKQLNRVSTGLFQNAFAQPQKDVVIRTETISKFQAKINMMILAFRALKKQYFPNDLYRIIYARQWKDFDKEASYMLNSAFLASRIFVAKYIERLAYKELLGLETQLPRTLSVSFIDYFIEQASGKYPGEIQNKVIQALNALIRIPVFRGQLHGALQCLYNLYKQNLIFNANLNAFITLFSELALFEDIDYEEFSLLDLFLDFMSQPVKKELTAIEIVQRQAPDIILSYNAEEVDLREESKDESSVTTTEKTTLNRKVSRKSSVASNSVRRLNTRNALMISQKSLYKSYEMGNLSKPQRMLEIKKVYGEMMAKRKKDKMKEIIDLDLVNPQEIVIQAARGLARLMLPCNSVSFINNTANIKKSIYQELLKRNLIEKFLKDPSMQEEKSEVKRSLTTIITMFVLQTSTDSKYEGQFVIFYLKELGILECLSAWSKDPDLIVRSNSAWMFTALCVRNLVHPLELTKLGIIRDMFVLYISLYLEPQQEPMVVEEADNIAEKILKMYDYENFLDSLGNILNRAGKIQHLIFATLIFLSIYDDKNIISTVHKTSDEQVDKPVEENALCGLMELLQQDAEKMKLFIKILIQFTICDDDSFQQNGIWYLKHIIINSKLNQLVESQNVDILEVFIAGSVCESEVIQQECVNVLTYLAIEKKAYRKSKEDPLLDALMYLTGVQFKIIRGLAYNGLAALALHGQEAASILIKQANTADYFNTITKNLKRFRQNFISANYNSDTVAEYAGINLLLNLSRSATKNYQLQVSERIPLILDTIAAQNQLSGDKNMNEVGCLQTIRALMSSSSIEIKEEQVVPFIQRVSKDKSFRIPDIIINNKFVPWCLTLLMESSNSMKTLETVNLLRFVLYEFYSTMTFEQEETSIRNLFKNLLRKFKWDENATLNKSVHEKLVECFLLIFVREKNIILAVTEEVLQQVVLTLETFGARDKDTKLALSKHLSSTANLPQVQNLLLKRIPLTITTVRCYLLSEIYEEKFNITRLLSYLTRSPEFNNSAYDEGIFQVLCNTINSLDAQDSMPLVSSLSNLLVFSRIKSTNSECENFLINGYFTQLLRLTKDNDCHSLTESFLDLLTKLLVEKDFSDKLFSDKTYRVKDIISVLIRAVNHECEKRCHDLSSHDYKFSVNVYPISWLILKRYAFNVASQLIRLGKCHTKLKKYNVGASALKCFVKACKNFQSRRSIDPLCENLLCELCIYLQLHYGLLKDEPLSEQLLAQSSLMATIIKHDKVSDLLQARAGALLLHSSLIAPITNDPEKLKERIRSIQYTMTNSTLPELHNLGVWSLRQLYLKSSNANLNFEFQKLFVAEESVKNVVPKLVEPHRPLQENALLCLGTLFEVPEMKEEFLRFKAIEQLMFPGFAAYRAVMGDKGKDEDFTMLSAFGFAVKMLVKSHTETQDHLIKHYDIFSLSLQVLEKMSKITNEISVKICENFTEVIKNLLENYELHSIFLTTQSNTPNLQLLQRMLHSTTLPTYDQLKIDNNIVHCFALLADNQGLKFYENARMIEFTGFVRQLNDMYEKCQYLIKTEVDTHYTLLKTLKKLIETRATKFPPATTNDECENFLRELNNLGSLDLLLFYEFSYVVYIRETATSTLDMLAQREDFLQELNTLGGLDPLLFYEFSNVPYIRETATSTLDMLAPPS</sequence>
<evidence type="ECO:0000313" key="2">
    <source>
        <dbReference type="EMBL" id="OMJ82991.1"/>
    </source>
</evidence>
<gene>
    <name evidence="2" type="ORF">SteCoe_16205</name>
</gene>
<evidence type="ECO:0000256" key="1">
    <source>
        <dbReference type="SAM" id="MobiDB-lite"/>
    </source>
</evidence>
<dbReference type="InterPro" id="IPR011989">
    <property type="entry name" value="ARM-like"/>
</dbReference>
<dbReference type="InterPro" id="IPR016024">
    <property type="entry name" value="ARM-type_fold"/>
</dbReference>
<accession>A0A1R2C1Y4</accession>
<dbReference type="EMBL" id="MPUH01000320">
    <property type="protein sequence ID" value="OMJ82991.1"/>
    <property type="molecule type" value="Genomic_DNA"/>
</dbReference>
<reference evidence="2 3" key="1">
    <citation type="submission" date="2016-11" db="EMBL/GenBank/DDBJ databases">
        <title>The macronuclear genome of Stentor coeruleus: a giant cell with tiny introns.</title>
        <authorList>
            <person name="Slabodnick M."/>
            <person name="Ruby J.G."/>
            <person name="Reiff S.B."/>
            <person name="Swart E.C."/>
            <person name="Gosai S."/>
            <person name="Prabakaran S."/>
            <person name="Witkowska E."/>
            <person name="Larue G.E."/>
            <person name="Fisher S."/>
            <person name="Freeman R.M."/>
            <person name="Gunawardena J."/>
            <person name="Chu W."/>
            <person name="Stover N.A."/>
            <person name="Gregory B.D."/>
            <person name="Nowacki M."/>
            <person name="Derisi J."/>
            <person name="Roy S.W."/>
            <person name="Marshall W.F."/>
            <person name="Sood P."/>
        </authorList>
    </citation>
    <scope>NUCLEOTIDE SEQUENCE [LARGE SCALE GENOMIC DNA]</scope>
    <source>
        <strain evidence="2">WM001</strain>
    </source>
</reference>
<evidence type="ECO:0000313" key="3">
    <source>
        <dbReference type="Proteomes" id="UP000187209"/>
    </source>
</evidence>
<organism evidence="2 3">
    <name type="scientific">Stentor coeruleus</name>
    <dbReference type="NCBI Taxonomy" id="5963"/>
    <lineage>
        <taxon>Eukaryota</taxon>
        <taxon>Sar</taxon>
        <taxon>Alveolata</taxon>
        <taxon>Ciliophora</taxon>
        <taxon>Postciliodesmatophora</taxon>
        <taxon>Heterotrichea</taxon>
        <taxon>Heterotrichida</taxon>
        <taxon>Stentoridae</taxon>
        <taxon>Stentor</taxon>
    </lineage>
</organism>
<dbReference type="SUPFAM" id="SSF48371">
    <property type="entry name" value="ARM repeat"/>
    <property type="match status" value="2"/>
</dbReference>
<comment type="caution">
    <text evidence="2">The sequence shown here is derived from an EMBL/GenBank/DDBJ whole genome shotgun (WGS) entry which is preliminary data.</text>
</comment>
<keyword evidence="3" id="KW-1185">Reference proteome</keyword>
<dbReference type="Proteomes" id="UP000187209">
    <property type="component" value="Unassembled WGS sequence"/>
</dbReference>
<protein>
    <submittedName>
        <fullName evidence="2">Uncharacterized protein</fullName>
    </submittedName>
</protein>